<dbReference type="SUPFAM" id="SSF53756">
    <property type="entry name" value="UDP-Glycosyltransferase/glycogen phosphorylase"/>
    <property type="match status" value="1"/>
</dbReference>
<organism evidence="2 3">
    <name type="scientific">Belnapia arida</name>
    <dbReference type="NCBI Taxonomy" id="2804533"/>
    <lineage>
        <taxon>Bacteria</taxon>
        <taxon>Pseudomonadati</taxon>
        <taxon>Pseudomonadota</taxon>
        <taxon>Alphaproteobacteria</taxon>
        <taxon>Acetobacterales</taxon>
        <taxon>Roseomonadaceae</taxon>
        <taxon>Belnapia</taxon>
    </lineage>
</organism>
<dbReference type="InterPro" id="IPR036412">
    <property type="entry name" value="HAD-like_sf"/>
</dbReference>
<dbReference type="CDD" id="cd01427">
    <property type="entry name" value="HAD_like"/>
    <property type="match status" value="1"/>
</dbReference>
<dbReference type="Gene3D" id="1.10.150.400">
    <property type="match status" value="1"/>
</dbReference>
<protein>
    <recommendedName>
        <fullName evidence="1">WsaF C-terminal domain-containing protein</fullName>
    </recommendedName>
</protein>
<dbReference type="Gene3D" id="3.40.50.2000">
    <property type="entry name" value="Glycogen Phosphorylase B"/>
    <property type="match status" value="1"/>
</dbReference>
<proteinExistence type="predicted"/>
<evidence type="ECO:0000259" key="1">
    <source>
        <dbReference type="Pfam" id="PF22772"/>
    </source>
</evidence>
<name>A0ABS1U5B5_9PROT</name>
<gene>
    <name evidence="2" type="ORF">JMJ56_17705</name>
</gene>
<evidence type="ECO:0000313" key="2">
    <source>
        <dbReference type="EMBL" id="MBL6079858.1"/>
    </source>
</evidence>
<dbReference type="Gene3D" id="3.40.50.1000">
    <property type="entry name" value="HAD superfamily/HAD-like"/>
    <property type="match status" value="1"/>
</dbReference>
<dbReference type="Gene3D" id="3.40.50.11090">
    <property type="match status" value="1"/>
</dbReference>
<accession>A0ABS1U5B5</accession>
<dbReference type="EMBL" id="JAETWB010000008">
    <property type="protein sequence ID" value="MBL6079858.1"/>
    <property type="molecule type" value="Genomic_DNA"/>
</dbReference>
<dbReference type="InterPro" id="IPR055050">
    <property type="entry name" value="WsaF_C"/>
</dbReference>
<comment type="caution">
    <text evidence="2">The sequence shown here is derived from an EMBL/GenBank/DDBJ whole genome shotgun (WGS) entry which is preliminary data.</text>
</comment>
<evidence type="ECO:0000313" key="3">
    <source>
        <dbReference type="Proteomes" id="UP000660885"/>
    </source>
</evidence>
<dbReference type="Proteomes" id="UP000660885">
    <property type="component" value="Unassembled WGS sequence"/>
</dbReference>
<dbReference type="Pfam" id="PF22772">
    <property type="entry name" value="WsaF_C"/>
    <property type="match status" value="1"/>
</dbReference>
<dbReference type="RefSeq" id="WP_202833096.1">
    <property type="nucleotide sequence ID" value="NZ_JAETWB010000008.1"/>
</dbReference>
<feature type="domain" description="WsaF C-terminal" evidence="1">
    <location>
        <begin position="1158"/>
        <end position="1252"/>
    </location>
</feature>
<dbReference type="InterPro" id="IPR023214">
    <property type="entry name" value="HAD_sf"/>
</dbReference>
<sequence length="1374" mass="148102">MNVSLRPRPALLPRLDALSPLTTGLGERDDLLAAEVERIEASGLFDAQWFAERHPEAAGDPAGVVAWQLREAPLQPPHPLFDVAHYTAANPGWQERAATPLGHYVLAGAAAGASPHPLFDPAWYAAQVPGIPPAGLFHHYLSEGFAAGLTPHPAFDPDFYLGQAPELRAARVNPLTHFVEAGWAHGLSPNRLFDVSWYAARHPEAAALGLNPLVHFLTRGIAAGAAPHPGIDLVACAAEYPEAPAEPLALYRHLLTDGADRISDGNLAAARDAAASAASAAAPPAPIRVVIDLEDYGTEAGPADRLPQRRPTPAPAPLLAAIASAGRVSFDIWDTLLRRDCHPDEIKLQSARLLKLRGQAFLRDQEATPATLLTLRLEAEAAVARAGHEFRFPEAADVWLWRALVPSTPPAALATLRQALLDHEFAAERRATRPDAIARELLRAAAGRAGYASDFYMPDGFMDRLLAAHGMDDGFLSRHVSCDSFETKRGGQLFPRILAEAGLPAQEVLHVGDNLEADVEMPRRHGLRSLRYVSPAEESRKAWFGEAFEALRGGDAGPHHRRILGLLEDLARAAPDADTAAGIRLSLFAFGFCLNAAEGALAAGAETLWFFTREGAFLREVHEAIRAADPFNLALPESSLLEVSRLATFGPSLPEFSAEALMRLWSLYGTQSMAGLAASLNLDAALMRRVAERHGLAADRPVRYPWKSPAVLRILEDAELRAAAGERLGGQRALLRAYLAERGFTPGATPRHCVDIGWRGTIQDNIALVSGAPTVGWYLGLFGFLNPQPPRSRKHGWLGNENLPGQGFALDEVAGLEMLFNAPGGSVRDYAEEGGRVVARRAPIPGEEAVIRGPVAAMQRGMLQAVAPLADYIRLHGLVAADLLPLARRLAQSLADRPPVADAFAALEHDETFGTGRSDKVGGAPLPARLEGKARGRLLEAARAGTTGLRWPAAALRTGEVRAWLDGIGPARRAALPTAFTLAHGPALLRGPGDRLGVYAPAPIRGSGGHRTLFNLARRLGALGWRLDVFLEGVGEGVEVAEHYLAGTSAVIHTQWHRHIACDLALATIAHSARFVAELPEARTRAYLVQDLEALFNPVSDAYLWNEASYTYGLRHITIGHWLSHLLRRQYATDAVPAGLGCDTALYRPRPEIAREEAVCFLYQPDKPRRTPQHGIHALRLLKQARPDVTIYVYGSDLPIALDFPVVNLGLMLDLGRLAELCARCKVGLCISASNPSRIPFEMMAAGCVPVDLYRYNNLLDHRAGTAVLAFDGEYSLAQAMQALLDDPAGWARRSAACMEDAAERSLDWEVEAAANHVLDLARGLPACPDWPCPPPYAEPPVVAAQEDRPGVRAFLRWQAEQAATRPGPAGEGG</sequence>
<keyword evidence="3" id="KW-1185">Reference proteome</keyword>
<reference evidence="2 3" key="1">
    <citation type="submission" date="2021-01" db="EMBL/GenBank/DDBJ databases">
        <title>Belnapia mucosa sp. nov. and Belnapia arida sp. nov., isolated from the Tabernas Desert (Almeria, Spain).</title>
        <authorList>
            <person name="Molina-Menor E."/>
            <person name="Vidal-Verdu A."/>
            <person name="Calonge A."/>
            <person name="Satari L."/>
            <person name="Pereto J."/>
            <person name="Porcar M."/>
        </authorList>
    </citation>
    <scope>NUCLEOTIDE SEQUENCE [LARGE SCALE GENOMIC DNA]</scope>
    <source>
        <strain evidence="2 3">T18</strain>
    </source>
</reference>
<dbReference type="SUPFAM" id="SSF56784">
    <property type="entry name" value="HAD-like"/>
    <property type="match status" value="1"/>
</dbReference>